<dbReference type="Proteomes" id="UP000008281">
    <property type="component" value="Unassembled WGS sequence"/>
</dbReference>
<dbReference type="Pfam" id="PF04435">
    <property type="entry name" value="SPK"/>
    <property type="match status" value="2"/>
</dbReference>
<sequence>MEEIEAVHENSQHKKENEPKPRYFTNEENIQMWEFVYRFVFDPKEGIVEKIREPTPHTLKFWQKYIDETGSKRNVGSLQSRYPKLIKTLHKMPFGTEMKLNLSYSLDLPLEEEFLKTAKEEAFIWMDENKNVEAFEMKTEEQLQKEREAEQLRQQLLQEKQQSAQKKKTPTKRRSSIAKNVTATPTIPATPSAKRVKTMFSKEQDVDIWKFLFGKIFDSKTDKVQKLQIKGSSRALWKEYLGAEADSKAVSSYCSHYQTIIRHLHSMPFDMRMKADLYYALHIPVNSEFLALLKQKTEVKMDEDGCIVEYHSEDLKEKLYCQADSEQKLDPGADSESGVNSRKIHDDVDGFSADLEEVYERRHVY</sequence>
<dbReference type="InterPro" id="IPR053367">
    <property type="entry name" value="G-alpha_activating_GEF"/>
</dbReference>
<dbReference type="PANTHER" id="PTHR38627">
    <property type="entry name" value="GA BINDING AND ACTIVATING AND SPK (SPK) DOMAIN CONTAINING-RELATED"/>
    <property type="match status" value="1"/>
</dbReference>
<dbReference type="HOGENOM" id="CLU_821893_0_0_1"/>
<dbReference type="RefSeq" id="XP_003110660.2">
    <property type="nucleotide sequence ID" value="XM_003110612.2"/>
</dbReference>
<dbReference type="OrthoDB" id="5849914at2759"/>
<evidence type="ECO:0000313" key="1">
    <source>
        <dbReference type="EMBL" id="EFO87953.1"/>
    </source>
</evidence>
<dbReference type="InterPro" id="IPR006570">
    <property type="entry name" value="SPK_dom"/>
</dbReference>
<dbReference type="PANTHER" id="PTHR38627:SF2">
    <property type="entry name" value="DOUBLE-STRAND TELOMERIC DNA-BINDING PROTEINS 1-RELATED"/>
    <property type="match status" value="1"/>
</dbReference>
<dbReference type="CTD" id="9825128"/>
<organism evidence="2">
    <name type="scientific">Caenorhabditis remanei</name>
    <name type="common">Caenorhabditis vulgaris</name>
    <dbReference type="NCBI Taxonomy" id="31234"/>
    <lineage>
        <taxon>Eukaryota</taxon>
        <taxon>Metazoa</taxon>
        <taxon>Ecdysozoa</taxon>
        <taxon>Nematoda</taxon>
        <taxon>Chromadorea</taxon>
        <taxon>Rhabditida</taxon>
        <taxon>Rhabditina</taxon>
        <taxon>Rhabditomorpha</taxon>
        <taxon>Rhabditoidea</taxon>
        <taxon>Rhabditidae</taxon>
        <taxon>Peloderinae</taxon>
        <taxon>Caenorhabditis</taxon>
    </lineage>
</organism>
<dbReference type="SMART" id="SM00583">
    <property type="entry name" value="SPK"/>
    <property type="match status" value="1"/>
</dbReference>
<dbReference type="GeneID" id="9825128"/>
<dbReference type="eggNOG" id="ENOG502TIB0">
    <property type="taxonomic scope" value="Eukaryota"/>
</dbReference>
<name>E3M0N2_CAERE</name>
<protein>
    <submittedName>
        <fullName evidence="1">Uncharacterized protein</fullName>
    </submittedName>
</protein>
<accession>E3M0N2</accession>
<dbReference type="EMBL" id="DS268420">
    <property type="protein sequence ID" value="EFO87953.1"/>
    <property type="molecule type" value="Genomic_DNA"/>
</dbReference>
<dbReference type="AlphaFoldDB" id="E3M0N2"/>
<reference evidence="1" key="1">
    <citation type="submission" date="2007-07" db="EMBL/GenBank/DDBJ databases">
        <title>PCAP assembly of the Caenorhabditis remanei genome.</title>
        <authorList>
            <consortium name="The Caenorhabditis remanei Sequencing Consortium"/>
            <person name="Wilson R.K."/>
        </authorList>
    </citation>
    <scope>NUCLEOTIDE SEQUENCE [LARGE SCALE GENOMIC DNA]</scope>
    <source>
        <strain evidence="1">PB4641</strain>
    </source>
</reference>
<dbReference type="OMA" id="YYALHIP"/>
<gene>
    <name evidence="1" type="ORF">CRE_05464</name>
</gene>
<keyword evidence="2" id="KW-1185">Reference proteome</keyword>
<evidence type="ECO:0000313" key="2">
    <source>
        <dbReference type="Proteomes" id="UP000008281"/>
    </source>
</evidence>
<dbReference type="KEGG" id="crq:GCK72_018725"/>
<proteinExistence type="predicted"/>